<dbReference type="PROSITE" id="PS51186">
    <property type="entry name" value="GNAT"/>
    <property type="match status" value="1"/>
</dbReference>
<organism evidence="4 5">
    <name type="scientific">Paeniglutamicibacter gangotriensis</name>
    <dbReference type="NCBI Taxonomy" id="254787"/>
    <lineage>
        <taxon>Bacteria</taxon>
        <taxon>Bacillati</taxon>
        <taxon>Actinomycetota</taxon>
        <taxon>Actinomycetes</taxon>
        <taxon>Micrococcales</taxon>
        <taxon>Micrococcaceae</taxon>
        <taxon>Paeniglutamicibacter</taxon>
    </lineage>
</organism>
<evidence type="ECO:0000256" key="2">
    <source>
        <dbReference type="ARBA" id="ARBA00023315"/>
    </source>
</evidence>
<dbReference type="InterPro" id="IPR050832">
    <property type="entry name" value="Bact_Acetyltransf"/>
</dbReference>
<sequence length="161" mass="18197">MSRHEANPAPAGFLVRDMLLSDIDEVWELEKELFPADAWPREMFVSELELADTRSYWVVLKDGKTVGYCGLMCVLPLADVQTIAVTPAQEGHGIGTHLLRLMINAAQESNATDLLLEVREDNPRAQRLYERHGFESIHRRAGYYRDGVDAIIMRKTLATAQ</sequence>
<comment type="caution">
    <text evidence="4">The sequence shown here is derived from an EMBL/GenBank/DDBJ whole genome shotgun (WGS) entry which is preliminary data.</text>
</comment>
<dbReference type="Gene3D" id="3.40.630.30">
    <property type="match status" value="1"/>
</dbReference>
<evidence type="ECO:0000256" key="1">
    <source>
        <dbReference type="ARBA" id="ARBA00022679"/>
    </source>
</evidence>
<proteinExistence type="predicted"/>
<dbReference type="CDD" id="cd04301">
    <property type="entry name" value="NAT_SF"/>
    <property type="match status" value="1"/>
</dbReference>
<gene>
    <name evidence="4" type="primary">rimI</name>
    <name evidence="4" type="ORF">FQ154_06540</name>
</gene>
<dbReference type="Pfam" id="PF00583">
    <property type="entry name" value="Acetyltransf_1"/>
    <property type="match status" value="1"/>
</dbReference>
<keyword evidence="1 4" id="KW-0808">Transferase</keyword>
<dbReference type="InterPro" id="IPR000182">
    <property type="entry name" value="GNAT_dom"/>
</dbReference>
<dbReference type="InterPro" id="IPR016181">
    <property type="entry name" value="Acyl_CoA_acyltransferase"/>
</dbReference>
<dbReference type="AlphaFoldDB" id="A0A5B0EJ84"/>
<dbReference type="Proteomes" id="UP000323856">
    <property type="component" value="Unassembled WGS sequence"/>
</dbReference>
<evidence type="ECO:0000313" key="5">
    <source>
        <dbReference type="Proteomes" id="UP000323856"/>
    </source>
</evidence>
<reference evidence="4 5" key="1">
    <citation type="submission" date="2019-07" db="EMBL/GenBank/DDBJ databases">
        <title>Analysis of the biochemical properties, biological activity and biotechnological potential of siderophores and biosurfactants produced by Antarctic psychrotolerant bacteria.</title>
        <authorList>
            <person name="Styczynski M."/>
            <person name="Krucon T."/>
            <person name="Decewicz P."/>
            <person name="Dziewit L."/>
        </authorList>
    </citation>
    <scope>NUCLEOTIDE SEQUENCE [LARGE SCALE GENOMIC DNA]</scope>
    <source>
        <strain evidence="4 5">ANT_H27</strain>
    </source>
</reference>
<evidence type="ECO:0000259" key="3">
    <source>
        <dbReference type="PROSITE" id="PS51186"/>
    </source>
</evidence>
<dbReference type="PANTHER" id="PTHR43877:SF2">
    <property type="entry name" value="AMINOALKYLPHOSPHONATE N-ACETYLTRANSFERASE-RELATED"/>
    <property type="match status" value="1"/>
</dbReference>
<dbReference type="EMBL" id="VOBL01000005">
    <property type="protein sequence ID" value="KAA0977911.1"/>
    <property type="molecule type" value="Genomic_DNA"/>
</dbReference>
<dbReference type="SUPFAM" id="SSF55729">
    <property type="entry name" value="Acyl-CoA N-acyltransferases (Nat)"/>
    <property type="match status" value="1"/>
</dbReference>
<dbReference type="PANTHER" id="PTHR43877">
    <property type="entry name" value="AMINOALKYLPHOSPHONATE N-ACETYLTRANSFERASE-RELATED-RELATED"/>
    <property type="match status" value="1"/>
</dbReference>
<protein>
    <submittedName>
        <fullName evidence="4">Ribosomal-protein-alanine N-acetyltransferase</fullName>
    </submittedName>
</protein>
<name>A0A5B0EJ84_9MICC</name>
<keyword evidence="2" id="KW-0012">Acyltransferase</keyword>
<dbReference type="GO" id="GO:0008080">
    <property type="term" value="F:N-acetyltransferase activity"/>
    <property type="evidence" value="ECO:0007669"/>
    <property type="project" value="InterPro"/>
</dbReference>
<feature type="domain" description="N-acetyltransferase" evidence="3">
    <location>
        <begin position="13"/>
        <end position="158"/>
    </location>
</feature>
<accession>A0A5B0EJ84</accession>
<dbReference type="OrthoDB" id="529907at2"/>
<dbReference type="InterPro" id="IPR006464">
    <property type="entry name" value="AcTrfase_RimI/Ard1"/>
</dbReference>
<evidence type="ECO:0000313" key="4">
    <source>
        <dbReference type="EMBL" id="KAA0977911.1"/>
    </source>
</evidence>
<dbReference type="NCBIfam" id="TIGR01575">
    <property type="entry name" value="rimI"/>
    <property type="match status" value="1"/>
</dbReference>
<dbReference type="RefSeq" id="WP_149619081.1">
    <property type="nucleotide sequence ID" value="NZ_VOBL01000005.1"/>
</dbReference>